<dbReference type="AlphaFoldDB" id="A0A6B8RTK4"/>
<dbReference type="InterPro" id="IPR002347">
    <property type="entry name" value="SDR_fam"/>
</dbReference>
<name>A0A6B8RTK4_9BACL</name>
<dbReference type="CDD" id="cd05233">
    <property type="entry name" value="SDR_c"/>
    <property type="match status" value="1"/>
</dbReference>
<keyword evidence="2" id="KW-0560">Oxidoreductase</keyword>
<dbReference type="Pfam" id="PF13561">
    <property type="entry name" value="adh_short_C2"/>
    <property type="match status" value="1"/>
</dbReference>
<protein>
    <submittedName>
        <fullName evidence="3">SDR family oxidoreductase</fullName>
    </submittedName>
</protein>
<dbReference type="PRINTS" id="PR00080">
    <property type="entry name" value="SDRFAMILY"/>
</dbReference>
<dbReference type="GO" id="GO:0016491">
    <property type="term" value="F:oxidoreductase activity"/>
    <property type="evidence" value="ECO:0007669"/>
    <property type="project" value="UniProtKB-KW"/>
</dbReference>
<accession>A0A6B8RTK4</accession>
<evidence type="ECO:0000256" key="2">
    <source>
        <dbReference type="ARBA" id="ARBA00023002"/>
    </source>
</evidence>
<dbReference type="NCBIfam" id="NF005559">
    <property type="entry name" value="PRK07231.1"/>
    <property type="match status" value="1"/>
</dbReference>
<organism evidence="3 4">
    <name type="scientific">Paenibacillus psychroresistens</name>
    <dbReference type="NCBI Taxonomy" id="1778678"/>
    <lineage>
        <taxon>Bacteria</taxon>
        <taxon>Bacillati</taxon>
        <taxon>Bacillota</taxon>
        <taxon>Bacilli</taxon>
        <taxon>Bacillales</taxon>
        <taxon>Paenibacillaceae</taxon>
        <taxon>Paenibacillus</taxon>
    </lineage>
</organism>
<evidence type="ECO:0000256" key="1">
    <source>
        <dbReference type="ARBA" id="ARBA00006484"/>
    </source>
</evidence>
<dbReference type="PRINTS" id="PR00081">
    <property type="entry name" value="GDHRDH"/>
</dbReference>
<keyword evidence="4" id="KW-1185">Reference proteome</keyword>
<dbReference type="SUPFAM" id="SSF51735">
    <property type="entry name" value="NAD(P)-binding Rossmann-fold domains"/>
    <property type="match status" value="1"/>
</dbReference>
<evidence type="ECO:0000313" key="3">
    <source>
        <dbReference type="EMBL" id="QGQ99102.1"/>
    </source>
</evidence>
<sequence length="269" mass="29353">MKDRLKVNKLIGRGEAVEDLRGKIAIVTGSTSGIGRAAAVDLARNGVKVIVHGMNEERGKQVVDEISLFGGSAVFVRQNLALPEAPSELVKQAISHWGALDILVNNAALICNKPLEEVQHEDWDSLFAVNVKAPFFLTQAALPWLKQSGDGVVINVSSINRLVNSPNNLVYDAMKAALNHMTRGLSLDLRKANIRVNAIMPGGTATPMLNEWLKKVDYSSEEIEQIYRHAPYLATPDQISKVIVFLASKQSDWINGAEIPVDGGYYIGE</sequence>
<dbReference type="EMBL" id="CP034235">
    <property type="protein sequence ID" value="QGQ99102.1"/>
    <property type="molecule type" value="Genomic_DNA"/>
</dbReference>
<dbReference type="PANTHER" id="PTHR43639">
    <property type="entry name" value="OXIDOREDUCTASE, SHORT-CHAIN DEHYDROGENASE/REDUCTASE FAMILY (AFU_ORTHOLOGUE AFUA_5G02870)"/>
    <property type="match status" value="1"/>
</dbReference>
<dbReference type="Gene3D" id="3.40.50.720">
    <property type="entry name" value="NAD(P)-binding Rossmann-like Domain"/>
    <property type="match status" value="1"/>
</dbReference>
<evidence type="ECO:0000313" key="4">
    <source>
        <dbReference type="Proteomes" id="UP000426246"/>
    </source>
</evidence>
<gene>
    <name evidence="3" type="ORF">EHS13_31600</name>
</gene>
<dbReference type="FunFam" id="3.40.50.720:FF:000084">
    <property type="entry name" value="Short-chain dehydrogenase reductase"/>
    <property type="match status" value="1"/>
</dbReference>
<comment type="similarity">
    <text evidence="1">Belongs to the short-chain dehydrogenases/reductases (SDR) family.</text>
</comment>
<dbReference type="KEGG" id="ppsc:EHS13_31600"/>
<proteinExistence type="inferred from homology"/>
<dbReference type="InterPro" id="IPR036291">
    <property type="entry name" value="NAD(P)-bd_dom_sf"/>
</dbReference>
<reference evidence="4" key="1">
    <citation type="submission" date="2018-11" db="EMBL/GenBank/DDBJ databases">
        <title>Complete genome sequence of Paenibacillus sp. ML311-T8.</title>
        <authorList>
            <person name="Nam Y.-D."/>
            <person name="Kang J."/>
            <person name="Chung W.-H."/>
            <person name="Park Y.S."/>
        </authorList>
    </citation>
    <scope>NUCLEOTIDE SEQUENCE [LARGE SCALE GENOMIC DNA]</scope>
    <source>
        <strain evidence="4">ML311-T8</strain>
    </source>
</reference>
<dbReference type="GO" id="GO:0008206">
    <property type="term" value="P:bile acid metabolic process"/>
    <property type="evidence" value="ECO:0007669"/>
    <property type="project" value="UniProtKB-ARBA"/>
</dbReference>
<dbReference type="Proteomes" id="UP000426246">
    <property type="component" value="Chromosome"/>
</dbReference>
<dbReference type="PANTHER" id="PTHR43639:SF1">
    <property type="entry name" value="SHORT-CHAIN DEHYDROGENASE_REDUCTASE FAMILY PROTEIN"/>
    <property type="match status" value="1"/>
</dbReference>